<dbReference type="Gene3D" id="2.60.40.10">
    <property type="entry name" value="Immunoglobulins"/>
    <property type="match status" value="1"/>
</dbReference>
<gene>
    <name evidence="2" type="primary">LOC115229034</name>
</gene>
<dbReference type="SUPFAM" id="SSF48726">
    <property type="entry name" value="Immunoglobulin"/>
    <property type="match status" value="1"/>
</dbReference>
<dbReference type="CDD" id="cd00096">
    <property type="entry name" value="Ig"/>
    <property type="match status" value="1"/>
</dbReference>
<dbReference type="AlphaFoldDB" id="A0A6P7TU80"/>
<reference evidence="2" key="1">
    <citation type="submission" date="2025-08" db="UniProtKB">
        <authorList>
            <consortium name="RefSeq"/>
        </authorList>
    </citation>
    <scope>IDENTIFICATION</scope>
</reference>
<evidence type="ECO:0000313" key="2">
    <source>
        <dbReference type="RefSeq" id="XP_029655323.1"/>
    </source>
</evidence>
<keyword evidence="1" id="KW-1185">Reference proteome</keyword>
<organism evidence="1 2">
    <name type="scientific">Octopus sinensis</name>
    <name type="common">East Asian common octopus</name>
    <dbReference type="NCBI Taxonomy" id="2607531"/>
    <lineage>
        <taxon>Eukaryota</taxon>
        <taxon>Metazoa</taxon>
        <taxon>Spiralia</taxon>
        <taxon>Lophotrochozoa</taxon>
        <taxon>Mollusca</taxon>
        <taxon>Cephalopoda</taxon>
        <taxon>Coleoidea</taxon>
        <taxon>Octopodiformes</taxon>
        <taxon>Octopoda</taxon>
        <taxon>Incirrata</taxon>
        <taxon>Octopodidae</taxon>
        <taxon>Octopus</taxon>
    </lineage>
</organism>
<dbReference type="Proteomes" id="UP000515154">
    <property type="component" value="Unplaced"/>
</dbReference>
<accession>A0A6P7TU80</accession>
<dbReference type="RefSeq" id="XP_029655323.1">
    <property type="nucleotide sequence ID" value="XM_029799463.1"/>
</dbReference>
<proteinExistence type="predicted"/>
<name>A0A6P7TU80_9MOLL</name>
<dbReference type="InterPro" id="IPR036179">
    <property type="entry name" value="Ig-like_dom_sf"/>
</dbReference>
<evidence type="ECO:0000313" key="1">
    <source>
        <dbReference type="Proteomes" id="UP000515154"/>
    </source>
</evidence>
<protein>
    <submittedName>
        <fullName evidence="2">Uncharacterized protein LOC115229034</fullName>
    </submittedName>
</protein>
<sequence>MLKINVGPETVGEYLCVLNDFRAKFILDAPGVHMEFKHCNPTVTVDYLKTSYLACFVTNGSKYTTKWIKGGQHFENESYHSRIEKTKWGLLIRTTEVSDQGIYYFLVFLGNMLIKTKPIRLIVNCIPQFLSTSWTNHPLRLEDPHARTT</sequence>
<dbReference type="KEGG" id="osn:115229034"/>
<dbReference type="InterPro" id="IPR013783">
    <property type="entry name" value="Ig-like_fold"/>
</dbReference>